<accession>A0AAN8X0R5</accession>
<dbReference type="GO" id="GO:1903394">
    <property type="term" value="P:protein localization to kinetochore involved in kinetochore assembly"/>
    <property type="evidence" value="ECO:0007669"/>
    <property type="project" value="TreeGrafter"/>
</dbReference>
<dbReference type="Pfam" id="PF10493">
    <property type="entry name" value="Rod_C"/>
    <property type="match status" value="1"/>
</dbReference>
<sequence length="1046" mass="117481">MIMEDTLIMEHTTVVVEVLKVAVESQLFHLNNPAASSLYMNNSTLMEQNSNIKCHTDLNNVIYELVSSALVLCCPDQIVSLLEIGQWCQLGSTLYSQCHVEGIYMQGYAVDSSDPYNKWKFTPLYIDASMPIENGPVTSVLAEAFQAWLTSQTKKTGSNAYPYSDSGADVNGTLESVHLTNCLCSLMNHLRERGHDVLAICISLKLTPPMKSSESACSTSGTHGYQQILNILFKIIGGKKPDIPFAVSLLTLLHKKEALKALNELIKRFGVEYTKLLSVATAGKDFCTLNGLREVGEQFSVMHKRSSWGKRLSEFSISYKEAFKNAKAVGKVLSDLLAHPECPFSLVYEYCEDFDLDITEARILYLRTTLHSWSPEPPSEEVRPGALVQVEPPRQIFSKCQAIIDEISNQSHLQEMLIGELDGLSSYNYELLELIMEQLILLEVDEQRRQHLSRGLEVIDFLRVYPRYSPPGDLEIDEWVRSHPQSLCPPKISNYRLPFHDFFRRSKSMIKIVEAELNVSTIDIWLKACQTLKLNADQLCMFASQNTVTATLEQESNGNNKHSSEENAWQVCSGNNSLLENIKNVVGKIKHNELATACANWVVNRLPPGFDKVKAAENCMILAEEWRENCTDSKAAEAYERMNSRYTQLAVEHALHKYGLAEPKYIALTRTPIDLIFALYQHPSLDSLATLSTHSMPDINSCVSYICSVAGFRQVAIQLDLLEKWLPPPESGEALNTDETVTDFKIAFDPVSTSESDSHNDASLSRVIYLLRCCPQNEAVSYLLNRALCKDASVSAAHCLRALRCLLAIADEKTIQKCCGKAVTSIRMFLQTITYVSRLETLGHATNFQQFNNLDKHALVEGLWRSQRHNPQALTLVTDLCRDYKVMTTSLWGAVLTQLTNFLKLGQVDILTLERILLQIKSLSHLWVVPALTTAWTTIINYPFLKASCPISESSLSACVHSIDLLLRHCPVVVLTAPLLKHCTNLDLPVLALAIASADQVESHDIRAMAEKIPQSKLLYRYDKLKQMFSFPRHVEDVIECLKERV</sequence>
<evidence type="ECO:0000259" key="1">
    <source>
        <dbReference type="Pfam" id="PF10493"/>
    </source>
</evidence>
<evidence type="ECO:0000313" key="4">
    <source>
        <dbReference type="Proteomes" id="UP001381693"/>
    </source>
</evidence>
<name>A0AAN8X0R5_HALRR</name>
<dbReference type="Pfam" id="PF24515">
    <property type="entry name" value="ARM_KNTC1_3rd"/>
    <property type="match status" value="1"/>
</dbReference>
<comment type="caution">
    <text evidence="3">The sequence shown here is derived from an EMBL/GenBank/DDBJ whole genome shotgun (WGS) entry which is preliminary data.</text>
</comment>
<dbReference type="InterPro" id="IPR055405">
    <property type="entry name" value="ARM_KNTC1_3rd"/>
</dbReference>
<dbReference type="AlphaFoldDB" id="A0AAN8X0R5"/>
<protein>
    <recommendedName>
        <fullName evidence="5">Kinetochore-associated protein 1</fullName>
    </recommendedName>
</protein>
<dbReference type="Proteomes" id="UP001381693">
    <property type="component" value="Unassembled WGS sequence"/>
</dbReference>
<organism evidence="3 4">
    <name type="scientific">Halocaridina rubra</name>
    <name type="common">Hawaiian red shrimp</name>
    <dbReference type="NCBI Taxonomy" id="373956"/>
    <lineage>
        <taxon>Eukaryota</taxon>
        <taxon>Metazoa</taxon>
        <taxon>Ecdysozoa</taxon>
        <taxon>Arthropoda</taxon>
        <taxon>Crustacea</taxon>
        <taxon>Multicrustacea</taxon>
        <taxon>Malacostraca</taxon>
        <taxon>Eumalacostraca</taxon>
        <taxon>Eucarida</taxon>
        <taxon>Decapoda</taxon>
        <taxon>Pleocyemata</taxon>
        <taxon>Caridea</taxon>
        <taxon>Atyoidea</taxon>
        <taxon>Atyidae</taxon>
        <taxon>Halocaridina</taxon>
    </lineage>
</organism>
<dbReference type="GO" id="GO:0005828">
    <property type="term" value="C:kinetochore microtubule"/>
    <property type="evidence" value="ECO:0007669"/>
    <property type="project" value="TreeGrafter"/>
</dbReference>
<gene>
    <name evidence="3" type="ORF">SK128_012216</name>
</gene>
<dbReference type="GO" id="GO:0000070">
    <property type="term" value="P:mitotic sister chromatid segregation"/>
    <property type="evidence" value="ECO:0007669"/>
    <property type="project" value="TreeGrafter"/>
</dbReference>
<evidence type="ECO:0008006" key="5">
    <source>
        <dbReference type="Google" id="ProtNLM"/>
    </source>
</evidence>
<dbReference type="PANTHER" id="PTHR15688">
    <property type="entry name" value="KINETOCHORE-ASSOCIATED PROTEIN 1"/>
    <property type="match status" value="1"/>
</dbReference>
<keyword evidence="4" id="KW-1185">Reference proteome</keyword>
<dbReference type="GO" id="GO:0005737">
    <property type="term" value="C:cytoplasm"/>
    <property type="evidence" value="ECO:0007669"/>
    <property type="project" value="TreeGrafter"/>
</dbReference>
<dbReference type="GO" id="GO:0031267">
    <property type="term" value="F:small GTPase binding"/>
    <property type="evidence" value="ECO:0007669"/>
    <property type="project" value="TreeGrafter"/>
</dbReference>
<feature type="domain" description="KNTC1 third ARM-repeats" evidence="2">
    <location>
        <begin position="228"/>
        <end position="436"/>
    </location>
</feature>
<evidence type="ECO:0000259" key="2">
    <source>
        <dbReference type="Pfam" id="PF24515"/>
    </source>
</evidence>
<reference evidence="3 4" key="1">
    <citation type="submission" date="2023-11" db="EMBL/GenBank/DDBJ databases">
        <title>Halocaridina rubra genome assembly.</title>
        <authorList>
            <person name="Smith C."/>
        </authorList>
    </citation>
    <scope>NUCLEOTIDE SEQUENCE [LARGE SCALE GENOMIC DNA]</scope>
    <source>
        <strain evidence="3">EP-1</strain>
        <tissue evidence="3">Whole</tissue>
    </source>
</reference>
<feature type="domain" description="RZZ complex subunit KNTC1/ROD C-terminal" evidence="1">
    <location>
        <begin position="487"/>
        <end position="1009"/>
    </location>
</feature>
<evidence type="ECO:0000313" key="3">
    <source>
        <dbReference type="EMBL" id="KAK7075537.1"/>
    </source>
</evidence>
<proteinExistence type="predicted"/>
<dbReference type="EMBL" id="JAXCGZ010010460">
    <property type="protein sequence ID" value="KAK7075537.1"/>
    <property type="molecule type" value="Genomic_DNA"/>
</dbReference>
<dbReference type="GO" id="GO:0007094">
    <property type="term" value="P:mitotic spindle assembly checkpoint signaling"/>
    <property type="evidence" value="ECO:0007669"/>
    <property type="project" value="TreeGrafter"/>
</dbReference>
<dbReference type="InterPro" id="IPR019527">
    <property type="entry name" value="RZZ-complex_KNTC1/ROD_C"/>
</dbReference>
<dbReference type="InterPro" id="IPR052802">
    <property type="entry name" value="KNTC1"/>
</dbReference>
<dbReference type="PANTHER" id="PTHR15688:SF1">
    <property type="entry name" value="KINETOCHORE-ASSOCIATED PROTEIN 1"/>
    <property type="match status" value="1"/>
</dbReference>
<dbReference type="GO" id="GO:1990423">
    <property type="term" value="C:RZZ complex"/>
    <property type="evidence" value="ECO:0007669"/>
    <property type="project" value="TreeGrafter"/>
</dbReference>